<sequence>MAQIPEPAARDEEHQAAEAAARIEADRVLLEHLRQRGFTGPSYLQFESALVDYALPVMKKWMRTGEIFKQCRQQGRPVHAREGLSQRDRDDRHELASLTVAHALKHFRDHALIKAKWRPTGDWLF</sequence>
<name>A0A939JLP5_9ACTN</name>
<evidence type="ECO:0000313" key="1">
    <source>
        <dbReference type="EMBL" id="MBO0516620.1"/>
    </source>
</evidence>
<dbReference type="RefSeq" id="WP_206968504.1">
    <property type="nucleotide sequence ID" value="NZ_BAAAJJ010000025.1"/>
</dbReference>
<keyword evidence="2" id="KW-1185">Reference proteome</keyword>
<accession>A0A939JLP5</accession>
<proteinExistence type="predicted"/>
<organism evidence="1 2">
    <name type="scientific">Streptomyces beijiangensis</name>
    <dbReference type="NCBI Taxonomy" id="163361"/>
    <lineage>
        <taxon>Bacteria</taxon>
        <taxon>Bacillati</taxon>
        <taxon>Actinomycetota</taxon>
        <taxon>Actinomycetes</taxon>
        <taxon>Kitasatosporales</taxon>
        <taxon>Streptomycetaceae</taxon>
        <taxon>Streptomyces</taxon>
    </lineage>
</organism>
<evidence type="ECO:0000313" key="2">
    <source>
        <dbReference type="Proteomes" id="UP000664167"/>
    </source>
</evidence>
<dbReference type="EMBL" id="JAFLRJ010000419">
    <property type="protein sequence ID" value="MBO0516620.1"/>
    <property type="molecule type" value="Genomic_DNA"/>
</dbReference>
<reference evidence="1" key="1">
    <citation type="submission" date="2021-03" db="EMBL/GenBank/DDBJ databases">
        <title>Streptomyces poriferae sp. nov., a novel marine sponge-derived Actinobacteria species with anti-MRSA activity.</title>
        <authorList>
            <person name="Sandoval-Powers M."/>
            <person name="Kralova S."/>
            <person name="Nguyen G.-S."/>
            <person name="Fawwal D."/>
            <person name="Degnes K."/>
            <person name="Klinkenberg G."/>
            <person name="Sletta H."/>
            <person name="Wentzel A."/>
            <person name="Liles M.R."/>
        </authorList>
    </citation>
    <scope>NUCLEOTIDE SEQUENCE</scope>
    <source>
        <strain evidence="1">DSM 41794</strain>
    </source>
</reference>
<comment type="caution">
    <text evidence="1">The sequence shown here is derived from an EMBL/GenBank/DDBJ whole genome shotgun (WGS) entry which is preliminary data.</text>
</comment>
<dbReference type="Proteomes" id="UP000664167">
    <property type="component" value="Unassembled WGS sequence"/>
</dbReference>
<protein>
    <submittedName>
        <fullName evidence="1">Uncharacterized protein</fullName>
    </submittedName>
</protein>
<gene>
    <name evidence="1" type="ORF">J0695_33335</name>
</gene>
<dbReference type="AlphaFoldDB" id="A0A939JLP5"/>